<name>K5UNZ6_PHACS</name>
<evidence type="ECO:0000313" key="1">
    <source>
        <dbReference type="EMBL" id="EKM51481.1"/>
    </source>
</evidence>
<keyword evidence="2" id="KW-1185">Reference proteome</keyword>
<dbReference type="InParanoid" id="K5UNZ6"/>
<dbReference type="GeneID" id="18908821"/>
<accession>K5UNZ6</accession>
<gene>
    <name evidence="1" type="ORF">PHACADRAFT_149901</name>
</gene>
<proteinExistence type="predicted"/>
<organism evidence="1 2">
    <name type="scientific">Phanerochaete carnosa (strain HHB-10118-sp)</name>
    <name type="common">White-rot fungus</name>
    <name type="synonym">Peniophora carnosa</name>
    <dbReference type="NCBI Taxonomy" id="650164"/>
    <lineage>
        <taxon>Eukaryota</taxon>
        <taxon>Fungi</taxon>
        <taxon>Dikarya</taxon>
        <taxon>Basidiomycota</taxon>
        <taxon>Agaricomycotina</taxon>
        <taxon>Agaricomycetes</taxon>
        <taxon>Polyporales</taxon>
        <taxon>Phanerochaetaceae</taxon>
        <taxon>Phanerochaete</taxon>
    </lineage>
</organism>
<reference evidence="1 2" key="1">
    <citation type="journal article" date="2012" name="BMC Genomics">
        <title>Comparative genomics of the white-rot fungi, Phanerochaete carnosa and P. chrysosporium, to elucidate the genetic basis of the distinct wood types they colonize.</title>
        <authorList>
            <person name="Suzuki H."/>
            <person name="MacDonald J."/>
            <person name="Syed K."/>
            <person name="Salamov A."/>
            <person name="Hori C."/>
            <person name="Aerts A."/>
            <person name="Henrissat B."/>
            <person name="Wiebenga A."/>
            <person name="vanKuyk P.A."/>
            <person name="Barry K."/>
            <person name="Lindquist E."/>
            <person name="LaButti K."/>
            <person name="Lapidus A."/>
            <person name="Lucas S."/>
            <person name="Coutinho P."/>
            <person name="Gong Y."/>
            <person name="Samejima M."/>
            <person name="Mahadevan R."/>
            <person name="Abou-Zaid M."/>
            <person name="de Vries R.P."/>
            <person name="Igarashi K."/>
            <person name="Yadav J.S."/>
            <person name="Grigoriev I.V."/>
            <person name="Master E.R."/>
        </authorList>
    </citation>
    <scope>NUCLEOTIDE SEQUENCE [LARGE SCALE GENOMIC DNA]</scope>
    <source>
        <strain evidence="1 2">HHB-10118-sp</strain>
    </source>
</reference>
<evidence type="ECO:0000313" key="2">
    <source>
        <dbReference type="Proteomes" id="UP000008370"/>
    </source>
</evidence>
<dbReference type="HOGENOM" id="CLU_032494_2_0_1"/>
<dbReference type="OrthoDB" id="4708870at2759"/>
<sequence>MGGNAFRTLLPDAIFPRMDPGLYAELKELLTSRLQTVYALVAVPHEAPDKKDFGDLDFVVCQPFDGLVREEKLRTALGAQHIITHGSTSNLAIPMQDKNSYCQADIQVCDDSDDWQRTAFFLSYGDLGMILGLLARPAGLSLGRHGLKLADPLPTSPPVSLHLSSSMSHILDFFTLPMDRWQQGFSSEMNIFVWLSSSRLFNTATLLRCEAVNTSRVKARDARPMYQRFLEFVRRRETSRELPSSTSLASEAIDFFGQRNLFDVLLHIAIVKKHIRDVFTGTLIQDWTGIRGMPVRFIKDETKERLGGEDKLSIVVGIPLDSLQSDDIPPEHLTLRAWEYAMARMSADGVKTMVMEVKEELDAAGRLQYDWKAAKQKKVER</sequence>
<dbReference type="RefSeq" id="XP_007399293.1">
    <property type="nucleotide sequence ID" value="XM_007399231.1"/>
</dbReference>
<dbReference type="Proteomes" id="UP000008370">
    <property type="component" value="Unassembled WGS sequence"/>
</dbReference>
<protein>
    <submittedName>
        <fullName evidence="1">Uncharacterized protein</fullName>
    </submittedName>
</protein>
<dbReference type="KEGG" id="pco:PHACADRAFT_149901"/>
<dbReference type="AlphaFoldDB" id="K5UNZ6"/>
<dbReference type="EMBL" id="JH930476">
    <property type="protein sequence ID" value="EKM51481.1"/>
    <property type="molecule type" value="Genomic_DNA"/>
</dbReference>